<keyword evidence="5" id="KW-1185">Reference proteome</keyword>
<proteinExistence type="inferred from homology"/>
<dbReference type="AlphaFoldDB" id="A0A1C3PC16"/>
<dbReference type="Gene3D" id="1.10.30.50">
    <property type="match status" value="1"/>
</dbReference>
<keyword evidence="4" id="KW-0255">Endonuclease</keyword>
<organism evidence="4 5">
    <name type="scientific">Candidatus Protofrankia californiensis</name>
    <dbReference type="NCBI Taxonomy" id="1839754"/>
    <lineage>
        <taxon>Bacteria</taxon>
        <taxon>Bacillati</taxon>
        <taxon>Actinomycetota</taxon>
        <taxon>Actinomycetes</taxon>
        <taxon>Frankiales</taxon>
        <taxon>Frankiaceae</taxon>
        <taxon>Protofrankia</taxon>
    </lineage>
</organism>
<accession>A0A1C3PC16</accession>
<dbReference type="InterPro" id="IPR003870">
    <property type="entry name" value="DUF222"/>
</dbReference>
<keyword evidence="4" id="KW-0540">Nuclease</keyword>
<dbReference type="Pfam" id="PF02720">
    <property type="entry name" value="DUF222"/>
    <property type="match status" value="1"/>
</dbReference>
<dbReference type="Proteomes" id="UP000199013">
    <property type="component" value="Unassembled WGS sequence"/>
</dbReference>
<feature type="compositionally biased region" description="Low complexity" evidence="2">
    <location>
        <begin position="454"/>
        <end position="464"/>
    </location>
</feature>
<dbReference type="GO" id="GO:0003676">
    <property type="term" value="F:nucleic acid binding"/>
    <property type="evidence" value="ECO:0007669"/>
    <property type="project" value="InterPro"/>
</dbReference>
<evidence type="ECO:0000256" key="2">
    <source>
        <dbReference type="SAM" id="MobiDB-lite"/>
    </source>
</evidence>
<feature type="compositionally biased region" description="Basic and acidic residues" evidence="2">
    <location>
        <begin position="187"/>
        <end position="213"/>
    </location>
</feature>
<protein>
    <submittedName>
        <fullName evidence="4">HNH endonuclease</fullName>
    </submittedName>
</protein>
<dbReference type="GO" id="GO:0004519">
    <property type="term" value="F:endonuclease activity"/>
    <property type="evidence" value="ECO:0007669"/>
    <property type="project" value="UniProtKB-KW"/>
</dbReference>
<dbReference type="InterPro" id="IPR002711">
    <property type="entry name" value="HNH"/>
</dbReference>
<keyword evidence="4" id="KW-0378">Hydrolase</keyword>
<evidence type="ECO:0000256" key="1">
    <source>
        <dbReference type="ARBA" id="ARBA00023450"/>
    </source>
</evidence>
<gene>
    <name evidence="4" type="ORF">FDG2_5286</name>
</gene>
<evidence type="ECO:0000259" key="3">
    <source>
        <dbReference type="SMART" id="SM00507"/>
    </source>
</evidence>
<dbReference type="Pfam" id="PF01844">
    <property type="entry name" value="HNH"/>
    <property type="match status" value="1"/>
</dbReference>
<dbReference type="SMART" id="SM00507">
    <property type="entry name" value="HNHc"/>
    <property type="match status" value="1"/>
</dbReference>
<evidence type="ECO:0000313" key="5">
    <source>
        <dbReference type="Proteomes" id="UP000199013"/>
    </source>
</evidence>
<feature type="region of interest" description="Disordered" evidence="2">
    <location>
        <begin position="187"/>
        <end position="214"/>
    </location>
</feature>
<dbReference type="InterPro" id="IPR003615">
    <property type="entry name" value="HNH_nuc"/>
</dbReference>
<feature type="region of interest" description="Disordered" evidence="2">
    <location>
        <begin position="434"/>
        <end position="464"/>
    </location>
</feature>
<reference evidence="5" key="1">
    <citation type="submission" date="2016-02" db="EMBL/GenBank/DDBJ databases">
        <authorList>
            <person name="Wibberg D."/>
        </authorList>
    </citation>
    <scope>NUCLEOTIDE SEQUENCE [LARGE SCALE GENOMIC DNA]</scope>
</reference>
<dbReference type="CDD" id="cd00085">
    <property type="entry name" value="HNHc"/>
    <property type="match status" value="1"/>
</dbReference>
<feature type="domain" description="HNH nuclease" evidence="3">
    <location>
        <begin position="304"/>
        <end position="356"/>
    </location>
</feature>
<sequence length="464" mass="50520">MFDIDVEHAPLHQLEAELCAWAGRISAAMCAWLLTLAAFDRREGWTGVGIRSCAHWLSWKCGISLRTGYEHLRVGHALEQLPALRDAFANGRLSYAKVRAISRVADAGSEVEWVRQAVHTTAGQLDRLVAAYSRLRGSEGLDQAVDRHARRSCTWRWDDDGSLVVHARLTPEDGALFVKALDAAHTGRTEGAGRTEGEDDSEGKTRTPRDRAANADALTTVAGSFLGSAAPTLTDPARYAVNVHIDASLLTNGAQLPNGTQLEQTRSTVEPGIAVHCETIRRLACDATVTIPNAGRRRRTVPQALRRLLQARDRGTCQYPGCDHIRWLHAHHATHWADGGRTDLDNLVLLCSFHHHAVHEAGFTLTVSPDHTITVRRPDGTAIPRQHPTSAGTEPLVRLRNATASIDHGAITAQWAGEPLLLQDSITALLDAGATRQDMRGRPGRSPGPRGPRQRASGPASRLR</sequence>
<evidence type="ECO:0000313" key="4">
    <source>
        <dbReference type="EMBL" id="SBW27351.1"/>
    </source>
</evidence>
<dbReference type="EMBL" id="FLUV01002206">
    <property type="protein sequence ID" value="SBW27351.1"/>
    <property type="molecule type" value="Genomic_DNA"/>
</dbReference>
<name>A0A1C3PC16_9ACTN</name>
<dbReference type="GO" id="GO:0008270">
    <property type="term" value="F:zinc ion binding"/>
    <property type="evidence" value="ECO:0007669"/>
    <property type="project" value="InterPro"/>
</dbReference>
<comment type="similarity">
    <text evidence="1">Belongs to the Rv1128c/1148c/1588c/1702c/1945/3466 family.</text>
</comment>